<comment type="caution">
    <text evidence="1">The sequence shown here is derived from an EMBL/GenBank/DDBJ whole genome shotgun (WGS) entry which is preliminary data.</text>
</comment>
<sequence length="68" mass="7684">MVLAGREFCLGAKCISYNLQASSCRKTGQRKHVYVAALDPEKCIQHRQLNQSPPGFYHISYKISSLKL</sequence>
<organism evidence="1 2">
    <name type="scientific">Alligator mississippiensis</name>
    <name type="common">American alligator</name>
    <dbReference type="NCBI Taxonomy" id="8496"/>
    <lineage>
        <taxon>Eukaryota</taxon>
        <taxon>Metazoa</taxon>
        <taxon>Chordata</taxon>
        <taxon>Craniata</taxon>
        <taxon>Vertebrata</taxon>
        <taxon>Euteleostomi</taxon>
        <taxon>Archelosauria</taxon>
        <taxon>Archosauria</taxon>
        <taxon>Crocodylia</taxon>
        <taxon>Alligatoridae</taxon>
        <taxon>Alligatorinae</taxon>
        <taxon>Alligator</taxon>
    </lineage>
</organism>
<dbReference type="EMBL" id="AKHW03003682">
    <property type="protein sequence ID" value="KYO33377.1"/>
    <property type="molecule type" value="Genomic_DNA"/>
</dbReference>
<gene>
    <name evidence="1" type="ORF">Y1Q_0008608</name>
</gene>
<evidence type="ECO:0000313" key="1">
    <source>
        <dbReference type="EMBL" id="KYO33377.1"/>
    </source>
</evidence>
<evidence type="ECO:0000313" key="2">
    <source>
        <dbReference type="Proteomes" id="UP000050525"/>
    </source>
</evidence>
<proteinExistence type="predicted"/>
<accession>A0A151N9E5</accession>
<keyword evidence="2" id="KW-1185">Reference proteome</keyword>
<reference evidence="1 2" key="1">
    <citation type="journal article" date="2012" name="Genome Biol.">
        <title>Sequencing three crocodilian genomes to illuminate the evolution of archosaurs and amniotes.</title>
        <authorList>
            <person name="St John J.A."/>
            <person name="Braun E.L."/>
            <person name="Isberg S.R."/>
            <person name="Miles L.G."/>
            <person name="Chong A.Y."/>
            <person name="Gongora J."/>
            <person name="Dalzell P."/>
            <person name="Moran C."/>
            <person name="Bed'hom B."/>
            <person name="Abzhanov A."/>
            <person name="Burgess S.C."/>
            <person name="Cooksey A.M."/>
            <person name="Castoe T.A."/>
            <person name="Crawford N.G."/>
            <person name="Densmore L.D."/>
            <person name="Drew J.C."/>
            <person name="Edwards S.V."/>
            <person name="Faircloth B.C."/>
            <person name="Fujita M.K."/>
            <person name="Greenwold M.J."/>
            <person name="Hoffmann F.G."/>
            <person name="Howard J.M."/>
            <person name="Iguchi T."/>
            <person name="Janes D.E."/>
            <person name="Khan S.Y."/>
            <person name="Kohno S."/>
            <person name="de Koning A.J."/>
            <person name="Lance S.L."/>
            <person name="McCarthy F.M."/>
            <person name="McCormack J.E."/>
            <person name="Merchant M.E."/>
            <person name="Peterson D.G."/>
            <person name="Pollock D.D."/>
            <person name="Pourmand N."/>
            <person name="Raney B.J."/>
            <person name="Roessler K.A."/>
            <person name="Sanford J.R."/>
            <person name="Sawyer R.H."/>
            <person name="Schmidt C.J."/>
            <person name="Triplett E.W."/>
            <person name="Tuberville T.D."/>
            <person name="Venegas-Anaya M."/>
            <person name="Howard J.T."/>
            <person name="Jarvis E.D."/>
            <person name="Guillette L.J.Jr."/>
            <person name="Glenn T.C."/>
            <person name="Green R.E."/>
            <person name="Ray D.A."/>
        </authorList>
    </citation>
    <scope>NUCLEOTIDE SEQUENCE [LARGE SCALE GENOMIC DNA]</scope>
    <source>
        <strain evidence="1">KSC_2009_1</strain>
    </source>
</reference>
<protein>
    <submittedName>
        <fullName evidence="1">Uncharacterized protein</fullName>
    </submittedName>
</protein>
<dbReference type="AlphaFoldDB" id="A0A151N9E5"/>
<name>A0A151N9E5_ALLMI</name>
<dbReference type="Proteomes" id="UP000050525">
    <property type="component" value="Unassembled WGS sequence"/>
</dbReference>